<reference evidence="2" key="2">
    <citation type="submission" date="2015-08" db="UniProtKB">
        <authorList>
            <consortium name="WormBaseParasite"/>
        </authorList>
    </citation>
    <scope>IDENTIFICATION</scope>
</reference>
<dbReference type="AlphaFoldDB" id="A0A0K0FZQ2"/>
<keyword evidence="1" id="KW-1185">Reference proteome</keyword>
<evidence type="ECO:0000313" key="1">
    <source>
        <dbReference type="Proteomes" id="UP000035680"/>
    </source>
</evidence>
<organism evidence="1 2">
    <name type="scientific">Strongyloides venezuelensis</name>
    <name type="common">Threadworm</name>
    <dbReference type="NCBI Taxonomy" id="75913"/>
    <lineage>
        <taxon>Eukaryota</taxon>
        <taxon>Metazoa</taxon>
        <taxon>Ecdysozoa</taxon>
        <taxon>Nematoda</taxon>
        <taxon>Chromadorea</taxon>
        <taxon>Rhabditida</taxon>
        <taxon>Tylenchina</taxon>
        <taxon>Panagrolaimomorpha</taxon>
        <taxon>Strongyloidoidea</taxon>
        <taxon>Strongyloididae</taxon>
        <taxon>Strongyloides</taxon>
    </lineage>
</organism>
<proteinExistence type="predicted"/>
<sequence>MQSKDKVSSFVETNLLGKISPSEEDIIYVDLDPDERISGFTTNDPALIEDEIKQIQEKRLYTVNVSKVVENFVFVMNLILTMEK</sequence>
<name>A0A0K0FZQ2_STRVS</name>
<dbReference type="Proteomes" id="UP000035680">
    <property type="component" value="Unassembled WGS sequence"/>
</dbReference>
<evidence type="ECO:0000313" key="2">
    <source>
        <dbReference type="WBParaSite" id="SVE_1793200.1"/>
    </source>
</evidence>
<dbReference type="WBParaSite" id="SVE_1793200.1">
    <property type="protein sequence ID" value="SVE_1793200.1"/>
    <property type="gene ID" value="SVE_1793200"/>
</dbReference>
<accession>A0A0K0FZQ2</accession>
<protein>
    <submittedName>
        <fullName evidence="2">Uncharacterized protein</fullName>
    </submittedName>
</protein>
<reference evidence="1" key="1">
    <citation type="submission" date="2014-07" db="EMBL/GenBank/DDBJ databases">
        <authorList>
            <person name="Martin A.A"/>
            <person name="De Silva N."/>
        </authorList>
    </citation>
    <scope>NUCLEOTIDE SEQUENCE</scope>
</reference>